<sequence length="171" mass="18551">MRKYWTRGEVCYKSFSPSERCTSSSLDEAYSGGEQGRRPLPRYPAQWHPARLPQLSTPAPVPPSLGRPTPCVPHRNRDLQAPTYRQNAAQDTSKNKMVAAMEPPTCLAPSAPGGIQSPQIRGRPYIPASGSLNAGNTATHHININLTKVTVVPGSTLGKEVGEDASRHRSN</sequence>
<protein>
    <submittedName>
        <fullName evidence="2">Uncharacterized protein</fullName>
    </submittedName>
</protein>
<dbReference type="EMBL" id="OW240913">
    <property type="protein sequence ID" value="CAH2245981.1"/>
    <property type="molecule type" value="Genomic_DNA"/>
</dbReference>
<gene>
    <name evidence="2" type="ORF">PECUL_23A046475</name>
</gene>
<reference evidence="2" key="1">
    <citation type="submission" date="2022-03" db="EMBL/GenBank/DDBJ databases">
        <authorList>
            <person name="Alioto T."/>
            <person name="Alioto T."/>
            <person name="Gomez Garrido J."/>
        </authorList>
    </citation>
    <scope>NUCLEOTIDE SEQUENCE</scope>
</reference>
<proteinExistence type="predicted"/>
<evidence type="ECO:0000256" key="1">
    <source>
        <dbReference type="SAM" id="MobiDB-lite"/>
    </source>
</evidence>
<name>A0AAD1RA91_PELCU</name>
<evidence type="ECO:0000313" key="2">
    <source>
        <dbReference type="EMBL" id="CAH2245981.1"/>
    </source>
</evidence>
<dbReference type="Proteomes" id="UP001295444">
    <property type="component" value="Chromosome 02"/>
</dbReference>
<accession>A0AAD1RA91</accession>
<dbReference type="AlphaFoldDB" id="A0AAD1RA91"/>
<feature type="region of interest" description="Disordered" evidence="1">
    <location>
        <begin position="15"/>
        <end position="45"/>
    </location>
</feature>
<organism evidence="2 3">
    <name type="scientific">Pelobates cultripes</name>
    <name type="common">Western spadefoot toad</name>
    <dbReference type="NCBI Taxonomy" id="61616"/>
    <lineage>
        <taxon>Eukaryota</taxon>
        <taxon>Metazoa</taxon>
        <taxon>Chordata</taxon>
        <taxon>Craniata</taxon>
        <taxon>Vertebrata</taxon>
        <taxon>Euteleostomi</taxon>
        <taxon>Amphibia</taxon>
        <taxon>Batrachia</taxon>
        <taxon>Anura</taxon>
        <taxon>Pelobatoidea</taxon>
        <taxon>Pelobatidae</taxon>
        <taxon>Pelobates</taxon>
    </lineage>
</organism>
<keyword evidence="3" id="KW-1185">Reference proteome</keyword>
<evidence type="ECO:0000313" key="3">
    <source>
        <dbReference type="Proteomes" id="UP001295444"/>
    </source>
</evidence>
<feature type="compositionally biased region" description="Polar residues" evidence="1">
    <location>
        <begin position="15"/>
        <end position="26"/>
    </location>
</feature>